<organism evidence="1 2">
    <name type="scientific">Lactuca virosa</name>
    <dbReference type="NCBI Taxonomy" id="75947"/>
    <lineage>
        <taxon>Eukaryota</taxon>
        <taxon>Viridiplantae</taxon>
        <taxon>Streptophyta</taxon>
        <taxon>Embryophyta</taxon>
        <taxon>Tracheophyta</taxon>
        <taxon>Spermatophyta</taxon>
        <taxon>Magnoliopsida</taxon>
        <taxon>eudicotyledons</taxon>
        <taxon>Gunneridae</taxon>
        <taxon>Pentapetalae</taxon>
        <taxon>asterids</taxon>
        <taxon>campanulids</taxon>
        <taxon>Asterales</taxon>
        <taxon>Asteraceae</taxon>
        <taxon>Cichorioideae</taxon>
        <taxon>Cichorieae</taxon>
        <taxon>Lactucinae</taxon>
        <taxon>Lactuca</taxon>
    </lineage>
</organism>
<gene>
    <name evidence="1" type="ORF">LVIROSA_LOCUS2998</name>
</gene>
<keyword evidence="2" id="KW-1185">Reference proteome</keyword>
<protein>
    <submittedName>
        <fullName evidence="1">Uncharacterized protein</fullName>
    </submittedName>
</protein>
<accession>A0AAU9LTK5</accession>
<dbReference type="EMBL" id="CAKMRJ010000001">
    <property type="protein sequence ID" value="CAH1415129.1"/>
    <property type="molecule type" value="Genomic_DNA"/>
</dbReference>
<reference evidence="1 2" key="1">
    <citation type="submission" date="2022-01" db="EMBL/GenBank/DDBJ databases">
        <authorList>
            <person name="Xiong W."/>
            <person name="Schranz E."/>
        </authorList>
    </citation>
    <scope>NUCLEOTIDE SEQUENCE [LARGE SCALE GENOMIC DNA]</scope>
</reference>
<proteinExistence type="predicted"/>
<name>A0AAU9LTK5_9ASTR</name>
<evidence type="ECO:0000313" key="1">
    <source>
        <dbReference type="EMBL" id="CAH1415129.1"/>
    </source>
</evidence>
<dbReference type="AlphaFoldDB" id="A0AAU9LTK5"/>
<evidence type="ECO:0000313" key="2">
    <source>
        <dbReference type="Proteomes" id="UP001157418"/>
    </source>
</evidence>
<sequence length="115" mass="12855">MVVRNPPSTTVAASHHGFSVTHVKIFVVHDITDGSRDGDVLMSKLQATWWLFVFNCRGRSSTGKTTTTAMVLGSPDLQDVGLQRSWFRRHPPWWRSPGGPRPLWRREVAAMEAGA</sequence>
<dbReference type="Proteomes" id="UP001157418">
    <property type="component" value="Unassembled WGS sequence"/>
</dbReference>
<comment type="caution">
    <text evidence="1">The sequence shown here is derived from an EMBL/GenBank/DDBJ whole genome shotgun (WGS) entry which is preliminary data.</text>
</comment>